<proteinExistence type="predicted"/>
<dbReference type="Pfam" id="PF00702">
    <property type="entry name" value="Hydrolase"/>
    <property type="match status" value="1"/>
</dbReference>
<dbReference type="PANTHER" id="PTHR18901:SF38">
    <property type="entry name" value="PSEUDOURIDINE-5'-PHOSPHATASE"/>
    <property type="match status" value="1"/>
</dbReference>
<evidence type="ECO:0000313" key="1">
    <source>
        <dbReference type="EMBL" id="KDQ21580.1"/>
    </source>
</evidence>
<name>A0A067N3M5_BOTB1</name>
<dbReference type="STRING" id="930990.A0A067N3M5"/>
<accession>A0A067N3M5</accession>
<dbReference type="Gene3D" id="1.10.150.240">
    <property type="entry name" value="Putative phosphatase, domain 2"/>
    <property type="match status" value="1"/>
</dbReference>
<dbReference type="EMBL" id="KL198016">
    <property type="protein sequence ID" value="KDQ21580.1"/>
    <property type="molecule type" value="Genomic_DNA"/>
</dbReference>
<dbReference type="SUPFAM" id="SSF56784">
    <property type="entry name" value="HAD-like"/>
    <property type="match status" value="1"/>
</dbReference>
<dbReference type="OrthoDB" id="40579at2759"/>
<evidence type="ECO:0000313" key="2">
    <source>
        <dbReference type="Proteomes" id="UP000027195"/>
    </source>
</evidence>
<dbReference type="Proteomes" id="UP000027195">
    <property type="component" value="Unassembled WGS sequence"/>
</dbReference>
<organism evidence="1 2">
    <name type="scientific">Botryobasidium botryosum (strain FD-172 SS1)</name>
    <dbReference type="NCBI Taxonomy" id="930990"/>
    <lineage>
        <taxon>Eukaryota</taxon>
        <taxon>Fungi</taxon>
        <taxon>Dikarya</taxon>
        <taxon>Basidiomycota</taxon>
        <taxon>Agaricomycotina</taxon>
        <taxon>Agaricomycetes</taxon>
        <taxon>Cantharellales</taxon>
        <taxon>Botryobasidiaceae</taxon>
        <taxon>Botryobasidium</taxon>
    </lineage>
</organism>
<dbReference type="InParanoid" id="A0A067N3M5"/>
<dbReference type="AlphaFoldDB" id="A0A067N3M5"/>
<dbReference type="InterPro" id="IPR023198">
    <property type="entry name" value="PGP-like_dom2"/>
</dbReference>
<dbReference type="InterPro" id="IPR023214">
    <property type="entry name" value="HAD_sf"/>
</dbReference>
<dbReference type="GO" id="GO:0016791">
    <property type="term" value="F:phosphatase activity"/>
    <property type="evidence" value="ECO:0007669"/>
    <property type="project" value="TreeGrafter"/>
</dbReference>
<sequence>MDGLLIDSENVYTVVTNSILGRYGRKMTWDMKAGCMGKTELQASEHIMSFFPDIDLTVDQYTRERRALQDASWPTVDPLPGVEKLVGHLRAHGIPIAVATGSTRASFLLKTAHLGSLFDLFDGNIVCGDDERIAPGRGKPNPDVFLVAARSLGRKVGEGDVGQAGPEEKLERSKGLVFEDAIPGVIAGTSAGMNVVWIPDPELTVLYPPSEVATSATLNTLEDFVPEEWGLPPYSPPGSD</sequence>
<dbReference type="FunFam" id="1.10.150.240:FF:000001">
    <property type="entry name" value="Haloacid dehalogenase-like hydrolase domain"/>
    <property type="match status" value="1"/>
</dbReference>
<dbReference type="InterPro" id="IPR036412">
    <property type="entry name" value="HAD-like_sf"/>
</dbReference>
<keyword evidence="2" id="KW-1185">Reference proteome</keyword>
<dbReference type="PANTHER" id="PTHR18901">
    <property type="entry name" value="2-DEOXYGLUCOSE-6-PHOSPHATE PHOSPHATASE 2"/>
    <property type="match status" value="1"/>
</dbReference>
<reference evidence="2" key="1">
    <citation type="journal article" date="2014" name="Proc. Natl. Acad. Sci. U.S.A.">
        <title>Extensive sampling of basidiomycete genomes demonstrates inadequacy of the white-rot/brown-rot paradigm for wood decay fungi.</title>
        <authorList>
            <person name="Riley R."/>
            <person name="Salamov A.A."/>
            <person name="Brown D.W."/>
            <person name="Nagy L.G."/>
            <person name="Floudas D."/>
            <person name="Held B.W."/>
            <person name="Levasseur A."/>
            <person name="Lombard V."/>
            <person name="Morin E."/>
            <person name="Otillar R."/>
            <person name="Lindquist E.A."/>
            <person name="Sun H."/>
            <person name="LaButti K.M."/>
            <person name="Schmutz J."/>
            <person name="Jabbour D."/>
            <person name="Luo H."/>
            <person name="Baker S.E."/>
            <person name="Pisabarro A.G."/>
            <person name="Walton J.D."/>
            <person name="Blanchette R.A."/>
            <person name="Henrissat B."/>
            <person name="Martin F."/>
            <person name="Cullen D."/>
            <person name="Hibbett D.S."/>
            <person name="Grigoriev I.V."/>
        </authorList>
    </citation>
    <scope>NUCLEOTIDE SEQUENCE [LARGE SCALE GENOMIC DNA]</scope>
    <source>
        <strain evidence="2">FD-172 SS1</strain>
    </source>
</reference>
<dbReference type="FunCoup" id="A0A067N3M5">
    <property type="interactions" value="29"/>
</dbReference>
<gene>
    <name evidence="1" type="ORF">BOTBODRAFT_207674</name>
</gene>
<dbReference type="Gene3D" id="3.40.50.1000">
    <property type="entry name" value="HAD superfamily/HAD-like"/>
    <property type="match status" value="1"/>
</dbReference>
<protein>
    <submittedName>
        <fullName evidence="1">Uncharacterized protein</fullName>
    </submittedName>
</protein>
<dbReference type="HOGENOM" id="CLU_045011_13_0_1"/>